<dbReference type="Proteomes" id="UP000001646">
    <property type="component" value="Unplaced"/>
</dbReference>
<organism evidence="3 4">
    <name type="scientific">Anolis carolinensis</name>
    <name type="common">Green anole</name>
    <name type="synonym">American chameleon</name>
    <dbReference type="NCBI Taxonomy" id="28377"/>
    <lineage>
        <taxon>Eukaryota</taxon>
        <taxon>Metazoa</taxon>
        <taxon>Chordata</taxon>
        <taxon>Craniata</taxon>
        <taxon>Vertebrata</taxon>
        <taxon>Euteleostomi</taxon>
        <taxon>Lepidosauria</taxon>
        <taxon>Squamata</taxon>
        <taxon>Bifurcata</taxon>
        <taxon>Unidentata</taxon>
        <taxon>Episquamata</taxon>
        <taxon>Toxicofera</taxon>
        <taxon>Iguania</taxon>
        <taxon>Dactyloidae</taxon>
        <taxon>Anolis</taxon>
    </lineage>
</organism>
<dbReference type="InterPro" id="IPR005135">
    <property type="entry name" value="Endo/exonuclease/phosphatase"/>
</dbReference>
<dbReference type="Gene3D" id="3.60.10.10">
    <property type="entry name" value="Endonuclease/exonuclease/phosphatase"/>
    <property type="match status" value="1"/>
</dbReference>
<dbReference type="SUPFAM" id="SSF56672">
    <property type="entry name" value="DNA/RNA polymerases"/>
    <property type="match status" value="1"/>
</dbReference>
<dbReference type="InterPro" id="IPR036691">
    <property type="entry name" value="Endo/exonu/phosph_ase_sf"/>
</dbReference>
<dbReference type="SUPFAM" id="SSF56219">
    <property type="entry name" value="DNase I-like"/>
    <property type="match status" value="1"/>
</dbReference>
<dbReference type="PROSITE" id="PS50878">
    <property type="entry name" value="RT_POL"/>
    <property type="match status" value="1"/>
</dbReference>
<evidence type="ECO:0000259" key="2">
    <source>
        <dbReference type="PROSITE" id="PS50878"/>
    </source>
</evidence>
<keyword evidence="4" id="KW-1185">Reference proteome</keyword>
<reference evidence="3" key="3">
    <citation type="submission" date="2025-09" db="UniProtKB">
        <authorList>
            <consortium name="Ensembl"/>
        </authorList>
    </citation>
    <scope>IDENTIFICATION</scope>
</reference>
<dbReference type="GeneTree" id="ENSGT01150000286916"/>
<dbReference type="InParanoid" id="A0A803TEV0"/>
<keyword evidence="1" id="KW-0175">Coiled coil</keyword>
<accession>A0A803TEV0</accession>
<dbReference type="InterPro" id="IPR000477">
    <property type="entry name" value="RT_dom"/>
</dbReference>
<evidence type="ECO:0000313" key="3">
    <source>
        <dbReference type="Ensembl" id="ENSACAP00000033740.1"/>
    </source>
</evidence>
<name>A0A803TEV0_ANOCA</name>
<reference evidence="3" key="2">
    <citation type="submission" date="2025-08" db="UniProtKB">
        <authorList>
            <consortium name="Ensembl"/>
        </authorList>
    </citation>
    <scope>IDENTIFICATION</scope>
</reference>
<evidence type="ECO:0000256" key="1">
    <source>
        <dbReference type="SAM" id="Coils"/>
    </source>
</evidence>
<dbReference type="PANTHER" id="PTHR31635:SF196">
    <property type="entry name" value="REVERSE TRANSCRIPTASE DOMAIN-CONTAINING PROTEIN-RELATED"/>
    <property type="match status" value="1"/>
</dbReference>
<dbReference type="GO" id="GO:0003824">
    <property type="term" value="F:catalytic activity"/>
    <property type="evidence" value="ECO:0007669"/>
    <property type="project" value="InterPro"/>
</dbReference>
<dbReference type="Pfam" id="PF00078">
    <property type="entry name" value="RVT_1"/>
    <property type="match status" value="1"/>
</dbReference>
<reference evidence="3" key="1">
    <citation type="submission" date="2009-12" db="EMBL/GenBank/DDBJ databases">
        <title>The Genome Sequence of Anolis carolinensis (Green Anole Lizard).</title>
        <authorList>
            <consortium name="The Genome Sequencing Platform"/>
            <person name="Di Palma F."/>
            <person name="Alfoldi J."/>
            <person name="Heiman D."/>
            <person name="Young S."/>
            <person name="Grabherr M."/>
            <person name="Johnson J."/>
            <person name="Lander E.S."/>
            <person name="Lindblad-Toh K."/>
        </authorList>
    </citation>
    <scope>NUCLEOTIDE SEQUENCE [LARGE SCALE GENOMIC DNA]</scope>
    <source>
        <strain evidence="3">JBL SC #1</strain>
    </source>
</reference>
<dbReference type="Pfam" id="PF14529">
    <property type="entry name" value="Exo_endo_phos_2"/>
    <property type="match status" value="1"/>
</dbReference>
<proteinExistence type="predicted"/>
<evidence type="ECO:0000313" key="4">
    <source>
        <dbReference type="Proteomes" id="UP000001646"/>
    </source>
</evidence>
<dbReference type="CDD" id="cd01650">
    <property type="entry name" value="RT_nLTR_like"/>
    <property type="match status" value="1"/>
</dbReference>
<dbReference type="InterPro" id="IPR043502">
    <property type="entry name" value="DNA/RNA_pol_sf"/>
</dbReference>
<dbReference type="Ensembl" id="ENSACAT00000047379.1">
    <property type="protein sequence ID" value="ENSACAP00000033740.1"/>
    <property type="gene ID" value="ENSACAG00000045585.1"/>
</dbReference>
<feature type="coiled-coil region" evidence="1">
    <location>
        <begin position="274"/>
        <end position="301"/>
    </location>
</feature>
<protein>
    <recommendedName>
        <fullName evidence="2">Reverse transcriptase domain-containing protein</fullName>
    </recommendedName>
</protein>
<sequence>MQLRMKKKRGVVLYIKEWIHANQVFKDNEGRYIGVVIEIKNQKILVCNIYCPNGPKLKFIKDLNNNIVQQEFNELIILGDFNGVVDATNDKSSSNGKQNKGKTNSGQLPKQFLQHMKNLNLIDIWRHQNEKQKDYTFYSGRHESWSHIDMAWLTNALAVRTKKIKILPRILSDHCALELTIKGRNSSYRWRLNENLLKKEKDIELNRKLLKEYLDLNKGNETSKNTQWEALKAVMRGYLIQQNSIKNKNRNKEIKEFIENINIKEELLKKEPTNKKVVMELEMLKKQLQILQTDKIEKQLKYIKQNHFQNANKIGKWLVKKIKDKKQRQHIIKIQKDGITYLEENKIADQFINFYKELYKKEVSKESITKYICNLNLPKLKDEQRKDLNNPITIGEIDIAIRKLKNNKAPGPDGFTAIFYKIFKEKLGPLLKDILNNILDNKEIPISWQKANISLIHKENTEPTEIKNYRPISLLNHDYKIFTTIMAERLKNFMRKWISEEQVGFLPNRQIKDNIRILIDTIEYYEKHNEKQMALLFIDAEKAFDKVNWDYLKLLLKELDIGFKFKNAVEAIYSKQVATLIINGQEHRKSIQINRGTRQGCPLSPLLFILIMETLVRKVSEDKNLEGLRNRSQNYKMRTYADDVVCIIENPKKNINCWLDTIEEFGKLAGFTMNKQKTKILTKNIDGKGKEHIQQISGLKIENKVKYLGVTVTSSNAKLLKNNYEQQWSKIKKDMEKWKYQNISLLGRIAITKMSILPKLLFLFQTLPIIRNDYLFKKWNTDITKFIWKNKKPRIKLKILTDDKKRGGLGLPDLKSYYEACNLVWVKEWTRLKNTKLLSLEGHDLRSGWHDYVWYNKRKTEKNYATNMYRGEVSDRNV</sequence>
<dbReference type="PANTHER" id="PTHR31635">
    <property type="entry name" value="REVERSE TRANSCRIPTASE DOMAIN-CONTAINING PROTEIN-RELATED"/>
    <property type="match status" value="1"/>
</dbReference>
<feature type="domain" description="Reverse transcriptase" evidence="2">
    <location>
        <begin position="437"/>
        <end position="712"/>
    </location>
</feature>
<dbReference type="AlphaFoldDB" id="A0A803TEV0"/>